<evidence type="ECO:0000259" key="3">
    <source>
        <dbReference type="SMART" id="SM00822"/>
    </source>
</evidence>
<dbReference type="PRINTS" id="PR00081">
    <property type="entry name" value="GDHRDH"/>
</dbReference>
<dbReference type="SMART" id="SM00822">
    <property type="entry name" value="PKS_KR"/>
    <property type="match status" value="1"/>
</dbReference>
<feature type="domain" description="Ketoreductase" evidence="3">
    <location>
        <begin position="7"/>
        <end position="171"/>
    </location>
</feature>
<evidence type="ECO:0000256" key="2">
    <source>
        <dbReference type="ARBA" id="ARBA00023002"/>
    </source>
</evidence>
<organism evidence="4 5">
    <name type="scientific">Caballeronia sordidicola</name>
    <name type="common">Burkholderia sordidicola</name>
    <dbReference type="NCBI Taxonomy" id="196367"/>
    <lineage>
        <taxon>Bacteria</taxon>
        <taxon>Pseudomonadati</taxon>
        <taxon>Pseudomonadota</taxon>
        <taxon>Betaproteobacteria</taxon>
        <taxon>Burkholderiales</taxon>
        <taxon>Burkholderiaceae</taxon>
        <taxon>Caballeronia</taxon>
    </lineage>
</organism>
<protein>
    <submittedName>
        <fullName evidence="4">3-oxoacyl-[acyl-carrier protein] reductase</fullName>
    </submittedName>
</protein>
<dbReference type="Pfam" id="PF13561">
    <property type="entry name" value="adh_short_C2"/>
    <property type="match status" value="1"/>
</dbReference>
<dbReference type="GO" id="GO:0050664">
    <property type="term" value="F:oxidoreductase activity, acting on NAD(P)H, oxygen as acceptor"/>
    <property type="evidence" value="ECO:0007669"/>
    <property type="project" value="TreeGrafter"/>
</dbReference>
<evidence type="ECO:0000256" key="1">
    <source>
        <dbReference type="ARBA" id="ARBA00006484"/>
    </source>
</evidence>
<dbReference type="PANTHER" id="PTHR43008:SF4">
    <property type="entry name" value="CHAIN DEHYDROGENASE, PUTATIVE (AFU_ORTHOLOGUE AFUA_4G08710)-RELATED"/>
    <property type="match status" value="1"/>
</dbReference>
<dbReference type="CDD" id="cd05233">
    <property type="entry name" value="SDR_c"/>
    <property type="match status" value="1"/>
</dbReference>
<proteinExistence type="inferred from homology"/>
<dbReference type="SUPFAM" id="SSF51735">
    <property type="entry name" value="NAD(P)-binding Rossmann-fold domains"/>
    <property type="match status" value="1"/>
</dbReference>
<comment type="similarity">
    <text evidence="1">Belongs to the short-chain dehydrogenases/reductases (SDR) family.</text>
</comment>
<dbReference type="PANTHER" id="PTHR43008">
    <property type="entry name" value="BENZIL REDUCTASE"/>
    <property type="match status" value="1"/>
</dbReference>
<dbReference type="InterPro" id="IPR057326">
    <property type="entry name" value="KR_dom"/>
</dbReference>
<sequence>MGKLTGKVAVITGANSGIGLATAKRFAEEGARVFMSGRRQQELDAAVAEVGANARGIQGDVSKLADIDRLFEVVKSEAGSIDILFANAGGGEFAALGQITEEHFDKTFDTNVKGTLFTVQKALPLLRDGSSIILTGSTTEVTGGASFSVYSATKAAIRNFARSWIVDLAPRKIRVNVLVPGATSTPGWHGLATTQEASDEMIKYVQSVTPLGRLAKPEETANAALFLASDESSFVTGSELFVDGGSAQI</sequence>
<dbReference type="InterPro" id="IPR036291">
    <property type="entry name" value="NAD(P)-bd_dom_sf"/>
</dbReference>
<dbReference type="Proteomes" id="UP000195221">
    <property type="component" value="Unassembled WGS sequence"/>
</dbReference>
<dbReference type="Gene3D" id="3.40.50.720">
    <property type="entry name" value="NAD(P)-binding Rossmann-like Domain"/>
    <property type="match status" value="1"/>
</dbReference>
<evidence type="ECO:0000313" key="5">
    <source>
        <dbReference type="Proteomes" id="UP000195221"/>
    </source>
</evidence>
<gene>
    <name evidence="4" type="ORF">PAMC26577_40240</name>
</gene>
<dbReference type="FunFam" id="3.40.50.720:FF:000084">
    <property type="entry name" value="Short-chain dehydrogenase reductase"/>
    <property type="match status" value="1"/>
</dbReference>
<dbReference type="RefSeq" id="WP_075358415.1">
    <property type="nucleotide sequence ID" value="NZ_MSRG01000026.1"/>
</dbReference>
<dbReference type="EMBL" id="NBTZ01000181">
    <property type="protein sequence ID" value="OTP65471.1"/>
    <property type="molecule type" value="Genomic_DNA"/>
</dbReference>
<evidence type="ECO:0000313" key="4">
    <source>
        <dbReference type="EMBL" id="OTP65471.1"/>
    </source>
</evidence>
<accession>A0A242M322</accession>
<keyword evidence="2" id="KW-0560">Oxidoreductase</keyword>
<reference evidence="4 5" key="1">
    <citation type="submission" date="2017-03" db="EMBL/GenBank/DDBJ databases">
        <title>Genome analysis of strain PAMC 26577.</title>
        <authorList>
            <person name="Oh H.-M."/>
            <person name="Yang J.-A."/>
        </authorList>
    </citation>
    <scope>NUCLEOTIDE SEQUENCE [LARGE SCALE GENOMIC DNA]</scope>
    <source>
        <strain evidence="4 5">PAMC 26577</strain>
    </source>
</reference>
<comment type="caution">
    <text evidence="4">The sequence shown here is derived from an EMBL/GenBank/DDBJ whole genome shotgun (WGS) entry which is preliminary data.</text>
</comment>
<name>A0A242M322_CABSO</name>
<dbReference type="InterPro" id="IPR002347">
    <property type="entry name" value="SDR_fam"/>
</dbReference>
<dbReference type="AlphaFoldDB" id="A0A242M322"/>